<dbReference type="STRING" id="1121316.SAMN02745207_01849"/>
<gene>
    <name evidence="7" type="ORF">SAMN02745207_01849</name>
</gene>
<feature type="transmembrane region" description="Helical" evidence="6">
    <location>
        <begin position="21"/>
        <end position="37"/>
    </location>
</feature>
<dbReference type="Pfam" id="PF06081">
    <property type="entry name" value="ArAE_1"/>
    <property type="match status" value="1"/>
</dbReference>
<organism evidence="7 8">
    <name type="scientific">Clostridium grantii DSM 8605</name>
    <dbReference type="NCBI Taxonomy" id="1121316"/>
    <lineage>
        <taxon>Bacteria</taxon>
        <taxon>Bacillati</taxon>
        <taxon>Bacillota</taxon>
        <taxon>Clostridia</taxon>
        <taxon>Eubacteriales</taxon>
        <taxon>Clostridiaceae</taxon>
        <taxon>Clostridium</taxon>
    </lineage>
</organism>
<evidence type="ECO:0000256" key="3">
    <source>
        <dbReference type="ARBA" id="ARBA00022692"/>
    </source>
</evidence>
<evidence type="ECO:0000256" key="4">
    <source>
        <dbReference type="ARBA" id="ARBA00022989"/>
    </source>
</evidence>
<dbReference type="EMBL" id="FQXM01000008">
    <property type="protein sequence ID" value="SHH64586.1"/>
    <property type="molecule type" value="Genomic_DNA"/>
</dbReference>
<name>A0A1M5UNX1_9CLOT</name>
<keyword evidence="3 6" id="KW-0812">Transmembrane</keyword>
<dbReference type="GO" id="GO:0005886">
    <property type="term" value="C:plasma membrane"/>
    <property type="evidence" value="ECO:0007669"/>
    <property type="project" value="UniProtKB-SubCell"/>
</dbReference>
<keyword evidence="2" id="KW-1003">Cell membrane</keyword>
<proteinExistence type="predicted"/>
<comment type="subcellular location">
    <subcellularLocation>
        <location evidence="1">Cell membrane</location>
        <topology evidence="1">Multi-pass membrane protein</topology>
    </subcellularLocation>
</comment>
<evidence type="ECO:0000256" key="1">
    <source>
        <dbReference type="ARBA" id="ARBA00004651"/>
    </source>
</evidence>
<dbReference type="AlphaFoldDB" id="A0A1M5UNX1"/>
<feature type="transmembrane region" description="Helical" evidence="6">
    <location>
        <begin position="149"/>
        <end position="171"/>
    </location>
</feature>
<keyword evidence="8" id="KW-1185">Reference proteome</keyword>
<accession>A0A1M5UNX1</accession>
<dbReference type="InterPro" id="IPR010343">
    <property type="entry name" value="ArAE_1"/>
</dbReference>
<evidence type="ECO:0000313" key="8">
    <source>
        <dbReference type="Proteomes" id="UP000184447"/>
    </source>
</evidence>
<reference evidence="7 8" key="1">
    <citation type="submission" date="2016-11" db="EMBL/GenBank/DDBJ databases">
        <authorList>
            <person name="Jaros S."/>
            <person name="Januszkiewicz K."/>
            <person name="Wedrychowicz H."/>
        </authorList>
    </citation>
    <scope>NUCLEOTIDE SEQUENCE [LARGE SCALE GENOMIC DNA]</scope>
    <source>
        <strain evidence="7 8">DSM 8605</strain>
    </source>
</reference>
<protein>
    <submittedName>
        <fullName evidence="7">Aromatic acid exporter family member 1</fullName>
    </submittedName>
</protein>
<dbReference type="Proteomes" id="UP000184447">
    <property type="component" value="Unassembled WGS sequence"/>
</dbReference>
<feature type="transmembrane region" description="Helical" evidence="6">
    <location>
        <begin position="43"/>
        <end position="66"/>
    </location>
</feature>
<keyword evidence="4 6" id="KW-1133">Transmembrane helix</keyword>
<dbReference type="RefSeq" id="WP_073338142.1">
    <property type="nucleotide sequence ID" value="NZ_FQXM01000008.1"/>
</dbReference>
<evidence type="ECO:0000256" key="2">
    <source>
        <dbReference type="ARBA" id="ARBA00022475"/>
    </source>
</evidence>
<evidence type="ECO:0000313" key="7">
    <source>
        <dbReference type="EMBL" id="SHH64586.1"/>
    </source>
</evidence>
<feature type="transmembrane region" description="Helical" evidence="6">
    <location>
        <begin position="95"/>
        <end position="113"/>
    </location>
</feature>
<dbReference type="OrthoDB" id="1887420at2"/>
<evidence type="ECO:0000256" key="6">
    <source>
        <dbReference type="SAM" id="Phobius"/>
    </source>
</evidence>
<evidence type="ECO:0000256" key="5">
    <source>
        <dbReference type="ARBA" id="ARBA00023136"/>
    </source>
</evidence>
<sequence length="357" mass="40805">MKNVINIFKLKYEAELLDSKYFIIKAFCAVLVAYVIGKSNSLISVDMISVLFGLILTLEPVSLAGFRSGMNQVYASILGALSTSLIIFVGGNNMFTVALAVAFTIYVCLKINWREISPVAIFTSIYMTQFVQVTSSGVPSLLLTFRLRILALGMGIFVAIFFNFIFSLISYRKMMYKRVRFVMDKVILNLEETSTILQNGVLKDIQSFSAKLPSTFIDIDWISSLFEDMKKEYKVVLKNIGVSKVEIENLSKLLFQLRTITHLNYDMVHLLAINSDSREYDKYDLQEQVKEIDDLVNSLKKYKEYLVENKSIEFADSSENIISLEENKKEEKGSYKPRFISDILEIQNIVNNINRID</sequence>
<keyword evidence="5 6" id="KW-0472">Membrane</keyword>